<evidence type="ECO:0008006" key="5">
    <source>
        <dbReference type="Google" id="ProtNLM"/>
    </source>
</evidence>
<evidence type="ECO:0000313" key="1">
    <source>
        <dbReference type="EMBL" id="ANP48376.1"/>
    </source>
</evidence>
<keyword evidence="4" id="KW-1185">Reference proteome</keyword>
<reference evidence="1 3" key="1">
    <citation type="submission" date="2016-06" db="EMBL/GenBank/DDBJ databases">
        <title>Complete genome sequence of Streptomyces griseochromogenes ATCC 14511, the Blasticidin S producer.</title>
        <authorList>
            <person name="Wu L."/>
        </authorList>
    </citation>
    <scope>NUCLEOTIDE SEQUENCE [LARGE SCALE GENOMIC DNA]</scope>
    <source>
        <strain evidence="1 3">ATCC 14511</strain>
    </source>
</reference>
<dbReference type="KEGG" id="sgs:AVL59_01240"/>
<name>A0A1B1AP97_9ACTN</name>
<accession>A0A1B1AP97</accession>
<dbReference type="Proteomes" id="UP000092659">
    <property type="component" value="Chromosome"/>
</dbReference>
<sequence>MDTDLLGSAIQPVIREHTGPVAEIRRTAHGASSDLTAIVECENGPFFIKAVRNRPGGRRDSLIRERATCS</sequence>
<evidence type="ECO:0000313" key="2">
    <source>
        <dbReference type="EMBL" id="MBP2052971.1"/>
    </source>
</evidence>
<dbReference type="Proteomes" id="UP001519309">
    <property type="component" value="Unassembled WGS sequence"/>
</dbReference>
<gene>
    <name evidence="1" type="ORF">AVL59_01240</name>
    <name evidence="2" type="ORF">J2Z21_005960</name>
</gene>
<reference evidence="2 4" key="2">
    <citation type="submission" date="2021-03" db="EMBL/GenBank/DDBJ databases">
        <title>Genomic Encyclopedia of Type Strains, Phase IV (KMG-IV): sequencing the most valuable type-strain genomes for metagenomic binning, comparative biology and taxonomic classification.</title>
        <authorList>
            <person name="Goeker M."/>
        </authorList>
    </citation>
    <scope>NUCLEOTIDE SEQUENCE [LARGE SCALE GENOMIC DNA]</scope>
    <source>
        <strain evidence="2 4">DSM 40499</strain>
    </source>
</reference>
<dbReference type="EMBL" id="JAGGLP010000013">
    <property type="protein sequence ID" value="MBP2052971.1"/>
    <property type="molecule type" value="Genomic_DNA"/>
</dbReference>
<organism evidence="1 3">
    <name type="scientific">Streptomyces griseochromogenes</name>
    <dbReference type="NCBI Taxonomy" id="68214"/>
    <lineage>
        <taxon>Bacteria</taxon>
        <taxon>Bacillati</taxon>
        <taxon>Actinomycetota</taxon>
        <taxon>Actinomycetes</taxon>
        <taxon>Kitasatosporales</taxon>
        <taxon>Streptomycetaceae</taxon>
        <taxon>Streptomyces</taxon>
    </lineage>
</organism>
<dbReference type="EMBL" id="CP016279">
    <property type="protein sequence ID" value="ANP48376.1"/>
    <property type="molecule type" value="Genomic_DNA"/>
</dbReference>
<dbReference type="AlphaFoldDB" id="A0A1B1AP97"/>
<protein>
    <recommendedName>
        <fullName evidence="5">Aminoglycoside phosphotransferase domain-containing protein</fullName>
    </recommendedName>
</protein>
<proteinExistence type="predicted"/>
<evidence type="ECO:0000313" key="3">
    <source>
        <dbReference type="Proteomes" id="UP000092659"/>
    </source>
</evidence>
<evidence type="ECO:0000313" key="4">
    <source>
        <dbReference type="Proteomes" id="UP001519309"/>
    </source>
</evidence>